<dbReference type="RefSeq" id="WP_090382098.1">
    <property type="nucleotide sequence ID" value="NZ_CP156749.1"/>
</dbReference>
<dbReference type="OrthoDB" id="6905582at2"/>
<evidence type="ECO:0000256" key="1">
    <source>
        <dbReference type="SAM" id="Phobius"/>
    </source>
</evidence>
<accession>A0A1H5B3Z6</accession>
<dbReference type="EMBL" id="FNSC01000001">
    <property type="protein sequence ID" value="SED49242.1"/>
    <property type="molecule type" value="Genomic_DNA"/>
</dbReference>
<reference evidence="3" key="1">
    <citation type="submission" date="2016-10" db="EMBL/GenBank/DDBJ databases">
        <authorList>
            <person name="Varghese N."/>
            <person name="Submissions S."/>
        </authorList>
    </citation>
    <scope>NUCLEOTIDE SEQUENCE [LARGE SCALE GENOMIC DNA]</scope>
    <source>
        <strain evidence="3">DSM 12111</strain>
    </source>
</reference>
<dbReference type="STRING" id="53406.SAMN05421553_2758"/>
<sequence length="72" mass="8041">MKLIAEWRRCHTFYSVQLAALIALFGFLQVTLLPIWQAQLSPTAYATLNSVLASLLFVARLIKQGPEPEPSP</sequence>
<evidence type="ECO:0000313" key="2">
    <source>
        <dbReference type="EMBL" id="SED49242.1"/>
    </source>
</evidence>
<proteinExistence type="predicted"/>
<keyword evidence="1" id="KW-0812">Transmembrane</keyword>
<dbReference type="InterPro" id="IPR057700">
    <property type="entry name" value="DUF7940"/>
</dbReference>
<keyword evidence="1" id="KW-0472">Membrane</keyword>
<evidence type="ECO:0000313" key="3">
    <source>
        <dbReference type="Proteomes" id="UP000242849"/>
    </source>
</evidence>
<name>A0A1H5B3Z6_PSEAG</name>
<organism evidence="2 3">
    <name type="scientific">Pseudomonas anguilliseptica</name>
    <dbReference type="NCBI Taxonomy" id="53406"/>
    <lineage>
        <taxon>Bacteria</taxon>
        <taxon>Pseudomonadati</taxon>
        <taxon>Pseudomonadota</taxon>
        <taxon>Gammaproteobacteria</taxon>
        <taxon>Pseudomonadales</taxon>
        <taxon>Pseudomonadaceae</taxon>
        <taxon>Pseudomonas</taxon>
    </lineage>
</organism>
<dbReference type="Proteomes" id="UP000242849">
    <property type="component" value="Unassembled WGS sequence"/>
</dbReference>
<dbReference type="AlphaFoldDB" id="A0A1H5B3Z6"/>
<feature type="transmembrane region" description="Helical" evidence="1">
    <location>
        <begin position="12"/>
        <end position="36"/>
    </location>
</feature>
<keyword evidence="1" id="KW-1133">Transmembrane helix</keyword>
<dbReference type="Pfam" id="PF25612">
    <property type="entry name" value="DUF7940"/>
    <property type="match status" value="1"/>
</dbReference>
<protein>
    <submittedName>
        <fullName evidence="2">Uncharacterized protein</fullName>
    </submittedName>
</protein>
<gene>
    <name evidence="2" type="ORF">SAMN05421553_2758</name>
</gene>
<keyword evidence="3" id="KW-1185">Reference proteome</keyword>